<comment type="caution">
    <text evidence="1">The sequence shown here is derived from an EMBL/GenBank/DDBJ whole genome shotgun (WGS) entry which is preliminary data.</text>
</comment>
<dbReference type="Proteomes" id="UP001165190">
    <property type="component" value="Unassembled WGS sequence"/>
</dbReference>
<gene>
    <name evidence="1" type="ORF">HRI_002262200</name>
</gene>
<dbReference type="PANTHER" id="PTHR11697:SF230">
    <property type="entry name" value="ZINC FINGER, MYM DOMAIN CONTAINING 1"/>
    <property type="match status" value="1"/>
</dbReference>
<evidence type="ECO:0000313" key="1">
    <source>
        <dbReference type="EMBL" id="GMI85929.1"/>
    </source>
</evidence>
<accession>A0A9W7HYE4</accession>
<dbReference type="OrthoDB" id="785612at2759"/>
<dbReference type="PANTHER" id="PTHR11697">
    <property type="entry name" value="GENERAL TRANSCRIPTION FACTOR 2-RELATED ZINC FINGER PROTEIN"/>
    <property type="match status" value="1"/>
</dbReference>
<organism evidence="1 2">
    <name type="scientific">Hibiscus trionum</name>
    <name type="common">Flower of an hour</name>
    <dbReference type="NCBI Taxonomy" id="183268"/>
    <lineage>
        <taxon>Eukaryota</taxon>
        <taxon>Viridiplantae</taxon>
        <taxon>Streptophyta</taxon>
        <taxon>Embryophyta</taxon>
        <taxon>Tracheophyta</taxon>
        <taxon>Spermatophyta</taxon>
        <taxon>Magnoliopsida</taxon>
        <taxon>eudicotyledons</taxon>
        <taxon>Gunneridae</taxon>
        <taxon>Pentapetalae</taxon>
        <taxon>rosids</taxon>
        <taxon>malvids</taxon>
        <taxon>Malvales</taxon>
        <taxon>Malvaceae</taxon>
        <taxon>Malvoideae</taxon>
        <taxon>Hibiscus</taxon>
    </lineage>
</organism>
<dbReference type="EMBL" id="BSYR01000020">
    <property type="protein sequence ID" value="GMI85929.1"/>
    <property type="molecule type" value="Genomic_DNA"/>
</dbReference>
<dbReference type="AlphaFoldDB" id="A0A9W7HYE4"/>
<evidence type="ECO:0000313" key="2">
    <source>
        <dbReference type="Proteomes" id="UP001165190"/>
    </source>
</evidence>
<sequence length="158" mass="18286">MFTATFKVLLNIIGDGATSAQRAEAYAAYEALTFFDFVFILHLIRKVFEIHDIPCQTLQQQSQDILNSMHLVSSIESLLQKLRDEGWNGLIVNVRSFCDSIYTPIPDSNAHYNARKGRSHHRQDNITLEDYYKVDIFNTIIDTQLQELNDKFNNHTME</sequence>
<proteinExistence type="predicted"/>
<dbReference type="InterPro" id="IPR055298">
    <property type="entry name" value="AtLOH3-like"/>
</dbReference>
<protein>
    <submittedName>
        <fullName evidence="1">Uncharacterized protein</fullName>
    </submittedName>
</protein>
<keyword evidence="2" id="KW-1185">Reference proteome</keyword>
<reference evidence="1" key="1">
    <citation type="submission" date="2023-05" db="EMBL/GenBank/DDBJ databases">
        <title>Genome and transcriptome analyses reveal genes involved in the formation of fine ridges on petal epidermal cells in Hibiscus trionum.</title>
        <authorList>
            <person name="Koshimizu S."/>
            <person name="Masuda S."/>
            <person name="Ishii T."/>
            <person name="Shirasu K."/>
            <person name="Hoshino A."/>
            <person name="Arita M."/>
        </authorList>
    </citation>
    <scope>NUCLEOTIDE SEQUENCE</scope>
    <source>
        <strain evidence="1">Hamamatsu line</strain>
    </source>
</reference>
<name>A0A9W7HYE4_HIBTR</name>